<evidence type="ECO:0000313" key="1">
    <source>
        <dbReference type="EMBL" id="KAL0434171.1"/>
    </source>
</evidence>
<dbReference type="AlphaFoldDB" id="A0AAW2W1Z1"/>
<proteinExistence type="predicted"/>
<accession>A0AAW2W1Z1</accession>
<protein>
    <submittedName>
        <fullName evidence="1">Uncharacterized protein</fullName>
    </submittedName>
</protein>
<gene>
    <name evidence="1" type="ORF">Slati_2751400</name>
</gene>
<reference evidence="1" key="2">
    <citation type="journal article" date="2024" name="Plant">
        <title>Genomic evolution and insights into agronomic trait innovations of Sesamum species.</title>
        <authorList>
            <person name="Miao H."/>
            <person name="Wang L."/>
            <person name="Qu L."/>
            <person name="Liu H."/>
            <person name="Sun Y."/>
            <person name="Le M."/>
            <person name="Wang Q."/>
            <person name="Wei S."/>
            <person name="Zheng Y."/>
            <person name="Lin W."/>
            <person name="Duan Y."/>
            <person name="Cao H."/>
            <person name="Xiong S."/>
            <person name="Wang X."/>
            <person name="Wei L."/>
            <person name="Li C."/>
            <person name="Ma Q."/>
            <person name="Ju M."/>
            <person name="Zhao R."/>
            <person name="Li G."/>
            <person name="Mu C."/>
            <person name="Tian Q."/>
            <person name="Mei H."/>
            <person name="Zhang T."/>
            <person name="Gao T."/>
            <person name="Zhang H."/>
        </authorList>
    </citation>
    <scope>NUCLEOTIDE SEQUENCE</scope>
    <source>
        <strain evidence="1">KEN1</strain>
    </source>
</reference>
<dbReference type="PANTHER" id="PTHR35046:SF9">
    <property type="entry name" value="RNA-DIRECTED DNA POLYMERASE"/>
    <property type="match status" value="1"/>
</dbReference>
<name>A0AAW2W1Z1_9LAMI</name>
<organism evidence="1">
    <name type="scientific">Sesamum latifolium</name>
    <dbReference type="NCBI Taxonomy" id="2727402"/>
    <lineage>
        <taxon>Eukaryota</taxon>
        <taxon>Viridiplantae</taxon>
        <taxon>Streptophyta</taxon>
        <taxon>Embryophyta</taxon>
        <taxon>Tracheophyta</taxon>
        <taxon>Spermatophyta</taxon>
        <taxon>Magnoliopsida</taxon>
        <taxon>eudicotyledons</taxon>
        <taxon>Gunneridae</taxon>
        <taxon>Pentapetalae</taxon>
        <taxon>asterids</taxon>
        <taxon>lamiids</taxon>
        <taxon>Lamiales</taxon>
        <taxon>Pedaliaceae</taxon>
        <taxon>Sesamum</taxon>
    </lineage>
</organism>
<dbReference type="EMBL" id="JACGWN010000009">
    <property type="protein sequence ID" value="KAL0434171.1"/>
    <property type="molecule type" value="Genomic_DNA"/>
</dbReference>
<sequence>MEDNEATIARFLHGLNRDIANIVEMHHYVELEEMVHQAIKVEQQLKRRRFVPRTSNSSTFAAEAKGMGDFKLPQRVWSDREEEGLIVAFKDVKQGWECENNFRTGYLGMLEEEKKKLFPSSYIKWVRMEGATNMVGVDDDVWDNYVKIDLFAKNMRLKSFLFYSAWCEVFSKDQGMREYAEDIADATKPCSDTDQCKTPNYYILMMDVQVTMPFWLMT</sequence>
<comment type="caution">
    <text evidence="1">The sequence shown here is derived from an EMBL/GenBank/DDBJ whole genome shotgun (WGS) entry which is preliminary data.</text>
</comment>
<dbReference type="PANTHER" id="PTHR35046">
    <property type="entry name" value="ZINC KNUCKLE (CCHC-TYPE) FAMILY PROTEIN"/>
    <property type="match status" value="1"/>
</dbReference>
<reference evidence="1" key="1">
    <citation type="submission" date="2020-06" db="EMBL/GenBank/DDBJ databases">
        <authorList>
            <person name="Li T."/>
            <person name="Hu X."/>
            <person name="Zhang T."/>
            <person name="Song X."/>
            <person name="Zhang H."/>
            <person name="Dai N."/>
            <person name="Sheng W."/>
            <person name="Hou X."/>
            <person name="Wei L."/>
        </authorList>
    </citation>
    <scope>NUCLEOTIDE SEQUENCE</scope>
    <source>
        <strain evidence="1">KEN1</strain>
        <tissue evidence="1">Leaf</tissue>
    </source>
</reference>